<dbReference type="Proteomes" id="UP001356427">
    <property type="component" value="Unassembled WGS sequence"/>
</dbReference>
<dbReference type="SMART" id="SM00215">
    <property type="entry name" value="VWC_out"/>
    <property type="match status" value="4"/>
</dbReference>
<organism evidence="5 6">
    <name type="scientific">Coregonus suidteri</name>
    <dbReference type="NCBI Taxonomy" id="861788"/>
    <lineage>
        <taxon>Eukaryota</taxon>
        <taxon>Metazoa</taxon>
        <taxon>Chordata</taxon>
        <taxon>Craniata</taxon>
        <taxon>Vertebrata</taxon>
        <taxon>Euteleostomi</taxon>
        <taxon>Actinopterygii</taxon>
        <taxon>Neopterygii</taxon>
        <taxon>Teleostei</taxon>
        <taxon>Protacanthopterygii</taxon>
        <taxon>Salmoniformes</taxon>
        <taxon>Salmonidae</taxon>
        <taxon>Coregoninae</taxon>
        <taxon>Coregonus</taxon>
    </lineage>
</organism>
<feature type="domain" description="VWFD" evidence="4">
    <location>
        <begin position="1690"/>
        <end position="1866"/>
    </location>
</feature>
<keyword evidence="2" id="KW-1015">Disulfide bond</keyword>
<keyword evidence="1" id="KW-0677">Repeat</keyword>
<evidence type="ECO:0000256" key="3">
    <source>
        <dbReference type="ARBA" id="ARBA00023180"/>
    </source>
</evidence>
<keyword evidence="3" id="KW-0325">Glycoprotein</keyword>
<dbReference type="EMBL" id="JAGTTL010000002">
    <property type="protein sequence ID" value="KAK6327241.1"/>
    <property type="molecule type" value="Genomic_DNA"/>
</dbReference>
<feature type="domain" description="VWFD" evidence="4">
    <location>
        <begin position="910"/>
        <end position="1095"/>
    </location>
</feature>
<sequence>MQNYIEDYKGSSFKIEVAAPPTSLHPIKVKVTALGKVYEQTVDPGKSVTFDLPKGVEMIGSKKNLPTVLIEASQEVTVLSFNYKKETADTSVVYPVKDWGTEYFIFTPVSTAGDKFSKEFSITNYKEKNFGVEVYLTAPVTFQRKKYGAGSKLTIDLMPFESVQIQSQFDLSGSKVISKLPVGVLSGHSCTVKYTGCNHVYEQLQPVNSWGKEFIVAPLPFHKNINRYDSLYIQTSQFTQVKVSQTGIDFFTLPMFPGQTLELYVTWPNSYYLSANKGIQVLYEFNGADVGKKEYYDPFLFTILPNDQFSTSYALEGQAGFHNMFVMVALTKDLGGFTVDKLPMPLNIEWHKVDGTEYSWAEVLYGTGASFLQIAHANSPFAIYSIGGAYANGYGSPASGNPDAPECPENSHYEVCGRGCPATCEDPEGPSMCKTSCVKGCTCDKGYVLNGNKCVPKSQCGCLYNGHFVKAGASLWGDEHCIERCTCNSSSLKMECKSTGCPLGQECQMVDGKRDCHLMAYSTCMVSGDPHYRTFDGHHYSFQGTCVYQMAGVCTNNKALEHFDVLVQNDGRGKKVGSSTKLVEVVVYGHTIVISKEHKGLVLVDEELTNLPVKLLKGKVQMYLSGGFAVIHTDFGVKVSYDWHSTSFVTVPHTYAGAMCGMCGNYNLKLNDEMQMKNGKQAATPEELGQSWRVAEIPGCVHGCKDKNHCPNCDITQKDNFETNQFCGKIRDPKGPFRNCHAKVDPSSFFDDCVYDVCLNNGNKNTLCSSLQTYTAACQQKGAEVFAWRSKDFCEFKHPANSHYEICANGCPATCNSLSASTNCKALCQEGWVCDAGFILSGDECVPLSQCGCLYNDRYYKNGQVFHPNGLCQEECTCNGKVKCVKFSCGPHEKCEVKNGVRDCQGVGNGVCTISGDPHYKTFDNSTYDFQGTCTYTAAQGCHLEGTRLNPFSVVVENEKWYAMSNNPKVAIAKLVAVEVYGNTLVLRKNQAGMIMVNGIMMSLPVNLNNGAVQAYQEGTYDVIITDFGLRVTYDLVYHVMVTVPGNYRGKTCGLCGNFNDNKNDEFQLPDGKITKDLLTFGAAWKISVPHVVCEDGCSGEFCPKCDANKKAIFEADCSIITNPKGPFAACHNVIDPASYFRDCVYDVCLSEGDRKVLCHSISAYMIDCQDFGVNISNWRTPTFCPLDCPANSHYQSCSEICATPCPGLSDIITCPTTCAEGCACNTDYYFNGTGCVKWDLCSCYHKGRTYKIGESVLSEDCQELCTCTASGDVKCEATKCKADESCQVMNGHLGCVRKGVCTISGDPHYKTFDNSTYDFQGTCTYTAAQGCHLEGTRLNPFSVVVENEKWYAMSNNPKVAVAKLVAVEVYGNTLVLRKNQAGMIMVNGIMMSLPVNLNNGAVQAYQEGTYDVIITDFGLRVTYDLVYHVMVTVPGNYRGKTCGLCGNFNDNKNDEFQLPDGKITKDLLTFGAAWKISVPHVVCEDGCSGEFCPKCDANKKAIFEADCSIITNPKGPFAACHNVIDPASYFRDCVYDVCLSEGDRKVLCHSISAYMIDCQDFGVNISNWRTPTFCPLDCPANSHYQSCSEICATPCPGLSDIITCPTTCAEGCACNTDYYFNGTGCVKWDLCSCYHKGRTYKIGESVLSEDCQELCTCTASGDVKCEATKCKADESCQVMNGHLGCVRKGVCTISGDPHYKTFDNSTYDFQGTCTYTAAQGCHLEGTRLNPFSVVVENEKWYAMSNNPKVAVAKLVAVEVYGNTLVLRKNQAGMIMVNGIMMSLPVNLNNGAVQAYQEGTYDVIITDFGLRVTYDLVYHVMVTVPGNYRGKTCGLCGNFNDNKNDEFQLPDGKITKDLLTFGQPGR</sequence>
<evidence type="ECO:0000256" key="1">
    <source>
        <dbReference type="ARBA" id="ARBA00022737"/>
    </source>
</evidence>
<proteinExistence type="predicted"/>
<evidence type="ECO:0000313" key="5">
    <source>
        <dbReference type="EMBL" id="KAK6327241.1"/>
    </source>
</evidence>
<evidence type="ECO:0000256" key="2">
    <source>
        <dbReference type="ARBA" id="ARBA00023157"/>
    </source>
</evidence>
<dbReference type="InterPro" id="IPR002919">
    <property type="entry name" value="TIL_dom"/>
</dbReference>
<dbReference type="FunFam" id="2.10.25.10:FF:000055">
    <property type="entry name" value="alpha-tectorin isoform X1"/>
    <property type="match status" value="2"/>
</dbReference>
<dbReference type="InterPro" id="IPR025615">
    <property type="entry name" value="TILa_dom"/>
</dbReference>
<reference evidence="5 6" key="1">
    <citation type="submission" date="2021-04" db="EMBL/GenBank/DDBJ databases">
        <authorList>
            <person name="De Guttry C."/>
            <person name="Zahm M."/>
            <person name="Klopp C."/>
            <person name="Cabau C."/>
            <person name="Louis A."/>
            <person name="Berthelot C."/>
            <person name="Parey E."/>
            <person name="Roest Crollius H."/>
            <person name="Montfort J."/>
            <person name="Robinson-Rechavi M."/>
            <person name="Bucao C."/>
            <person name="Bouchez O."/>
            <person name="Gislard M."/>
            <person name="Lluch J."/>
            <person name="Milhes M."/>
            <person name="Lampietro C."/>
            <person name="Lopez Roques C."/>
            <person name="Donnadieu C."/>
            <person name="Braasch I."/>
            <person name="Desvignes T."/>
            <person name="Postlethwait J."/>
            <person name="Bobe J."/>
            <person name="Wedekind C."/>
            <person name="Guiguen Y."/>
        </authorList>
    </citation>
    <scope>NUCLEOTIDE SEQUENCE [LARGE SCALE GENOMIC DNA]</scope>
    <source>
        <strain evidence="5">Cs_M1</strain>
        <tissue evidence="5">Blood</tissue>
    </source>
</reference>
<dbReference type="Gene3D" id="2.10.25.10">
    <property type="entry name" value="Laminin"/>
    <property type="match status" value="4"/>
</dbReference>
<dbReference type="SMART" id="SM00216">
    <property type="entry name" value="VWD"/>
    <property type="match status" value="4"/>
</dbReference>
<dbReference type="InterPro" id="IPR001007">
    <property type="entry name" value="VWF_dom"/>
</dbReference>
<comment type="caution">
    <text evidence="5">The sequence shown here is derived from an EMBL/GenBank/DDBJ whole genome shotgun (WGS) entry which is preliminary data.</text>
</comment>
<dbReference type="SUPFAM" id="SSF57567">
    <property type="entry name" value="Serine protease inhibitors"/>
    <property type="match status" value="4"/>
</dbReference>
<keyword evidence="6" id="KW-1185">Reference proteome</keyword>
<dbReference type="Pfam" id="PF00094">
    <property type="entry name" value="VWD"/>
    <property type="match status" value="4"/>
</dbReference>
<protein>
    <recommendedName>
        <fullName evidence="4">VWFD domain-containing protein</fullName>
    </recommendedName>
</protein>
<dbReference type="Pfam" id="PF08742">
    <property type="entry name" value="C8"/>
    <property type="match status" value="3"/>
</dbReference>
<dbReference type="SMART" id="SM00214">
    <property type="entry name" value="VWC"/>
    <property type="match status" value="3"/>
</dbReference>
<dbReference type="InterPro" id="IPR014853">
    <property type="entry name" value="VWF/SSPO/ZAN-like_Cys-rich_dom"/>
</dbReference>
<dbReference type="InterPro" id="IPR035234">
    <property type="entry name" value="IgGFc-bd_N"/>
</dbReference>
<dbReference type="PANTHER" id="PTHR11339">
    <property type="entry name" value="EXTRACELLULAR MATRIX GLYCOPROTEIN RELATED"/>
    <property type="match status" value="1"/>
</dbReference>
<evidence type="ECO:0000259" key="4">
    <source>
        <dbReference type="PROSITE" id="PS51233"/>
    </source>
</evidence>
<feature type="domain" description="VWFD" evidence="4">
    <location>
        <begin position="522"/>
        <end position="701"/>
    </location>
</feature>
<dbReference type="CDD" id="cd19941">
    <property type="entry name" value="TIL"/>
    <property type="match status" value="4"/>
</dbReference>
<dbReference type="InterPro" id="IPR036084">
    <property type="entry name" value="Ser_inhib-like_sf"/>
</dbReference>
<gene>
    <name evidence="5" type="ORF">J4Q44_G00028860</name>
</gene>
<dbReference type="SMART" id="SM00832">
    <property type="entry name" value="C8"/>
    <property type="match status" value="3"/>
</dbReference>
<feature type="domain" description="VWFD" evidence="4">
    <location>
        <begin position="1300"/>
        <end position="1485"/>
    </location>
</feature>
<dbReference type="InterPro" id="IPR050780">
    <property type="entry name" value="Mucin_vWF_Thrombospondin_sf"/>
</dbReference>
<dbReference type="Pfam" id="PF12714">
    <property type="entry name" value="TILa"/>
    <property type="match status" value="4"/>
</dbReference>
<accession>A0AAN8NGT1</accession>
<dbReference type="Pfam" id="PF01826">
    <property type="entry name" value="TIL"/>
    <property type="match status" value="4"/>
</dbReference>
<dbReference type="PANTHER" id="PTHR11339:SF244">
    <property type="entry name" value="IGGFC-BINDING PROTEIN"/>
    <property type="match status" value="1"/>
</dbReference>
<name>A0AAN8NGT1_9TELE</name>
<dbReference type="PROSITE" id="PS51233">
    <property type="entry name" value="VWFD"/>
    <property type="match status" value="4"/>
</dbReference>
<dbReference type="InterPro" id="IPR001846">
    <property type="entry name" value="VWF_type-D"/>
</dbReference>
<evidence type="ECO:0000313" key="6">
    <source>
        <dbReference type="Proteomes" id="UP001356427"/>
    </source>
</evidence>
<dbReference type="GO" id="GO:0005615">
    <property type="term" value="C:extracellular space"/>
    <property type="evidence" value="ECO:0007669"/>
    <property type="project" value="TreeGrafter"/>
</dbReference>
<dbReference type="Pfam" id="PF17517">
    <property type="entry name" value="IgGFc_binding"/>
    <property type="match status" value="1"/>
</dbReference>
<dbReference type="GO" id="GO:0031012">
    <property type="term" value="C:extracellular matrix"/>
    <property type="evidence" value="ECO:0007669"/>
    <property type="project" value="TreeGrafter"/>
</dbReference>